<dbReference type="GO" id="GO:0006355">
    <property type="term" value="P:regulation of DNA-templated transcription"/>
    <property type="evidence" value="ECO:0007669"/>
    <property type="project" value="InterPro"/>
</dbReference>
<dbReference type="OrthoDB" id="9802426at2"/>
<reference evidence="8 9" key="1">
    <citation type="submission" date="2016-06" db="EMBL/GenBank/DDBJ databases">
        <title>Complete genome sequence of a deep-branching marine Gamma Proteobacterium Woeseia oceani type strain XK5.</title>
        <authorList>
            <person name="Mu D."/>
            <person name="Du Z."/>
        </authorList>
    </citation>
    <scope>NUCLEOTIDE SEQUENCE [LARGE SCALE GENOMIC DNA]</scope>
    <source>
        <strain evidence="8 9">XK5</strain>
    </source>
</reference>
<dbReference type="PROSITE" id="PS51755">
    <property type="entry name" value="OMPR_PHOB"/>
    <property type="match status" value="1"/>
</dbReference>
<dbReference type="GO" id="GO:0000976">
    <property type="term" value="F:transcription cis-regulatory region binding"/>
    <property type="evidence" value="ECO:0007669"/>
    <property type="project" value="TreeGrafter"/>
</dbReference>
<dbReference type="GO" id="GO:0005829">
    <property type="term" value="C:cytosol"/>
    <property type="evidence" value="ECO:0007669"/>
    <property type="project" value="TreeGrafter"/>
</dbReference>
<dbReference type="CDD" id="cd17574">
    <property type="entry name" value="REC_OmpR"/>
    <property type="match status" value="1"/>
</dbReference>
<evidence type="ECO:0000256" key="2">
    <source>
        <dbReference type="ARBA" id="ARBA00023012"/>
    </source>
</evidence>
<dbReference type="InterPro" id="IPR036388">
    <property type="entry name" value="WH-like_DNA-bd_sf"/>
</dbReference>
<evidence type="ECO:0000256" key="1">
    <source>
        <dbReference type="ARBA" id="ARBA00022553"/>
    </source>
</evidence>
<evidence type="ECO:0008006" key="10">
    <source>
        <dbReference type="Google" id="ProtNLM"/>
    </source>
</evidence>
<dbReference type="KEGG" id="woc:BA177_15895"/>
<evidence type="ECO:0000256" key="3">
    <source>
        <dbReference type="ARBA" id="ARBA00023125"/>
    </source>
</evidence>
<evidence type="ECO:0000313" key="9">
    <source>
        <dbReference type="Proteomes" id="UP000092695"/>
    </source>
</evidence>
<dbReference type="STRING" id="1548547.BA177_15895"/>
<gene>
    <name evidence="8" type="ORF">BA177_15895</name>
</gene>
<feature type="modified residue" description="4-aspartylphosphate" evidence="4">
    <location>
        <position position="51"/>
    </location>
</feature>
<dbReference type="SMART" id="SM00862">
    <property type="entry name" value="Trans_reg_C"/>
    <property type="match status" value="1"/>
</dbReference>
<sequence>MRIALLEDDPDQVAILTLWLEHSEHTVAAFGNGSDFLRNVRRDSYDLYILDWMLPDMSGLDVLARLRGELKIFTPVLIATVKNEERNVVQALETGADDYLVKPMRQRELLARVNALLRRAGGGRPPEESLHAEPYLLDTQKKQAALNGESITLTSREFDLATFFFRNAGRVVSRAHILEAIWGIENSGITTRTVDTHISRLRKKMQLNEANGWKLSAIYQHGYRLERTDVNEQQQEAH</sequence>
<dbReference type="Pfam" id="PF00486">
    <property type="entry name" value="Trans_reg_C"/>
    <property type="match status" value="1"/>
</dbReference>
<accession>A0A193LJ43</accession>
<dbReference type="PANTHER" id="PTHR48111">
    <property type="entry name" value="REGULATOR OF RPOS"/>
    <property type="match status" value="1"/>
</dbReference>
<dbReference type="Proteomes" id="UP000092695">
    <property type="component" value="Chromosome"/>
</dbReference>
<name>A0A193LJ43_9GAMM</name>
<dbReference type="PROSITE" id="PS50110">
    <property type="entry name" value="RESPONSE_REGULATORY"/>
    <property type="match status" value="1"/>
</dbReference>
<keyword evidence="2" id="KW-0902">Two-component regulatory system</keyword>
<evidence type="ECO:0000259" key="7">
    <source>
        <dbReference type="PROSITE" id="PS51755"/>
    </source>
</evidence>
<organism evidence="8 9">
    <name type="scientific">Woeseia oceani</name>
    <dbReference type="NCBI Taxonomy" id="1548547"/>
    <lineage>
        <taxon>Bacteria</taxon>
        <taxon>Pseudomonadati</taxon>
        <taxon>Pseudomonadota</taxon>
        <taxon>Gammaproteobacteria</taxon>
        <taxon>Woeseiales</taxon>
        <taxon>Woeseiaceae</taxon>
        <taxon>Woeseia</taxon>
    </lineage>
</organism>
<dbReference type="InterPro" id="IPR016032">
    <property type="entry name" value="Sig_transdc_resp-reg_C-effctor"/>
</dbReference>
<dbReference type="RefSeq" id="WP_068617812.1">
    <property type="nucleotide sequence ID" value="NZ_CP016268.1"/>
</dbReference>
<keyword evidence="1 4" id="KW-0597">Phosphoprotein</keyword>
<evidence type="ECO:0000256" key="4">
    <source>
        <dbReference type="PROSITE-ProRule" id="PRU00169"/>
    </source>
</evidence>
<dbReference type="EMBL" id="CP016268">
    <property type="protein sequence ID" value="ANO52468.1"/>
    <property type="molecule type" value="Genomic_DNA"/>
</dbReference>
<proteinExistence type="predicted"/>
<evidence type="ECO:0000313" key="8">
    <source>
        <dbReference type="EMBL" id="ANO52468.1"/>
    </source>
</evidence>
<dbReference type="Pfam" id="PF00072">
    <property type="entry name" value="Response_reg"/>
    <property type="match status" value="1"/>
</dbReference>
<dbReference type="PANTHER" id="PTHR48111:SF40">
    <property type="entry name" value="PHOSPHATE REGULON TRANSCRIPTIONAL REGULATORY PROTEIN PHOB"/>
    <property type="match status" value="1"/>
</dbReference>
<dbReference type="SUPFAM" id="SSF52172">
    <property type="entry name" value="CheY-like"/>
    <property type="match status" value="1"/>
</dbReference>
<dbReference type="InterPro" id="IPR001867">
    <property type="entry name" value="OmpR/PhoB-type_DNA-bd"/>
</dbReference>
<dbReference type="InterPro" id="IPR039420">
    <property type="entry name" value="WalR-like"/>
</dbReference>
<evidence type="ECO:0000259" key="6">
    <source>
        <dbReference type="PROSITE" id="PS50110"/>
    </source>
</evidence>
<dbReference type="GO" id="GO:0000156">
    <property type="term" value="F:phosphorelay response regulator activity"/>
    <property type="evidence" value="ECO:0007669"/>
    <property type="project" value="TreeGrafter"/>
</dbReference>
<dbReference type="CDD" id="cd00383">
    <property type="entry name" value="trans_reg_C"/>
    <property type="match status" value="1"/>
</dbReference>
<evidence type="ECO:0000256" key="5">
    <source>
        <dbReference type="PROSITE-ProRule" id="PRU01091"/>
    </source>
</evidence>
<dbReference type="Gene3D" id="6.10.250.690">
    <property type="match status" value="1"/>
</dbReference>
<feature type="domain" description="OmpR/PhoB-type" evidence="7">
    <location>
        <begin position="127"/>
        <end position="227"/>
    </location>
</feature>
<protein>
    <recommendedName>
        <fullName evidence="10">DNA-binding response regulator</fullName>
    </recommendedName>
</protein>
<dbReference type="Gene3D" id="1.10.10.10">
    <property type="entry name" value="Winged helix-like DNA-binding domain superfamily/Winged helix DNA-binding domain"/>
    <property type="match status" value="1"/>
</dbReference>
<dbReference type="SUPFAM" id="SSF46894">
    <property type="entry name" value="C-terminal effector domain of the bipartite response regulators"/>
    <property type="match status" value="1"/>
</dbReference>
<dbReference type="Gene3D" id="3.40.50.2300">
    <property type="match status" value="1"/>
</dbReference>
<keyword evidence="9" id="KW-1185">Reference proteome</keyword>
<feature type="domain" description="Response regulatory" evidence="6">
    <location>
        <begin position="2"/>
        <end position="117"/>
    </location>
</feature>
<feature type="DNA-binding region" description="OmpR/PhoB-type" evidence="5">
    <location>
        <begin position="127"/>
        <end position="227"/>
    </location>
</feature>
<dbReference type="AlphaFoldDB" id="A0A193LJ43"/>
<dbReference type="GO" id="GO:0032993">
    <property type="term" value="C:protein-DNA complex"/>
    <property type="evidence" value="ECO:0007669"/>
    <property type="project" value="TreeGrafter"/>
</dbReference>
<keyword evidence="3 5" id="KW-0238">DNA-binding</keyword>
<dbReference type="InterPro" id="IPR001789">
    <property type="entry name" value="Sig_transdc_resp-reg_receiver"/>
</dbReference>
<dbReference type="SMART" id="SM00448">
    <property type="entry name" value="REC"/>
    <property type="match status" value="1"/>
</dbReference>
<dbReference type="InterPro" id="IPR011006">
    <property type="entry name" value="CheY-like_superfamily"/>
</dbReference>